<comment type="caution">
    <text evidence="1">The sequence shown here is derived from an EMBL/GenBank/DDBJ whole genome shotgun (WGS) entry which is preliminary data.</text>
</comment>
<keyword evidence="2" id="KW-1185">Reference proteome</keyword>
<sequence>MEFCWICFKASRVGETLESLHRDLNRDVILWRKQQKIICKAKANAKAKFDETVEAHIKPGIDSKRTELVFEV</sequence>
<evidence type="ECO:0000313" key="2">
    <source>
        <dbReference type="Proteomes" id="UP001058974"/>
    </source>
</evidence>
<accession>A0A9D4W157</accession>
<dbReference type="Gene3D" id="3.30.190.20">
    <property type="match status" value="1"/>
</dbReference>
<reference evidence="1 2" key="1">
    <citation type="journal article" date="2022" name="Nat. Genet.">
        <title>Improved pea reference genome and pan-genome highlight genomic features and evolutionary characteristics.</title>
        <authorList>
            <person name="Yang T."/>
            <person name="Liu R."/>
            <person name="Luo Y."/>
            <person name="Hu S."/>
            <person name="Wang D."/>
            <person name="Wang C."/>
            <person name="Pandey M.K."/>
            <person name="Ge S."/>
            <person name="Xu Q."/>
            <person name="Li N."/>
            <person name="Li G."/>
            <person name="Huang Y."/>
            <person name="Saxena R.K."/>
            <person name="Ji Y."/>
            <person name="Li M."/>
            <person name="Yan X."/>
            <person name="He Y."/>
            <person name="Liu Y."/>
            <person name="Wang X."/>
            <person name="Xiang C."/>
            <person name="Varshney R.K."/>
            <person name="Ding H."/>
            <person name="Gao S."/>
            <person name="Zong X."/>
        </authorList>
    </citation>
    <scope>NUCLEOTIDE SEQUENCE [LARGE SCALE GENOMIC DNA]</scope>
    <source>
        <strain evidence="1 2">cv. Zhongwan 6</strain>
    </source>
</reference>
<proteinExistence type="predicted"/>
<organism evidence="1 2">
    <name type="scientific">Pisum sativum</name>
    <name type="common">Garden pea</name>
    <name type="synonym">Lathyrus oleraceus</name>
    <dbReference type="NCBI Taxonomy" id="3888"/>
    <lineage>
        <taxon>Eukaryota</taxon>
        <taxon>Viridiplantae</taxon>
        <taxon>Streptophyta</taxon>
        <taxon>Embryophyta</taxon>
        <taxon>Tracheophyta</taxon>
        <taxon>Spermatophyta</taxon>
        <taxon>Magnoliopsida</taxon>
        <taxon>eudicotyledons</taxon>
        <taxon>Gunneridae</taxon>
        <taxon>Pentapetalae</taxon>
        <taxon>rosids</taxon>
        <taxon>fabids</taxon>
        <taxon>Fabales</taxon>
        <taxon>Fabaceae</taxon>
        <taxon>Papilionoideae</taxon>
        <taxon>50 kb inversion clade</taxon>
        <taxon>NPAAA clade</taxon>
        <taxon>Hologalegina</taxon>
        <taxon>IRL clade</taxon>
        <taxon>Fabeae</taxon>
        <taxon>Lathyrus</taxon>
    </lineage>
</organism>
<dbReference type="Proteomes" id="UP001058974">
    <property type="component" value="Chromosome 7"/>
</dbReference>
<dbReference type="EMBL" id="JAMSHJ010000007">
    <property type="protein sequence ID" value="KAI5392590.1"/>
    <property type="molecule type" value="Genomic_DNA"/>
</dbReference>
<dbReference type="AlphaFoldDB" id="A0A9D4W157"/>
<evidence type="ECO:0000313" key="1">
    <source>
        <dbReference type="EMBL" id="KAI5392590.1"/>
    </source>
</evidence>
<name>A0A9D4W157_PEA</name>
<dbReference type="Gramene" id="Psat07G0711300-T1">
    <property type="protein sequence ID" value="KAI5392590.1"/>
    <property type="gene ID" value="KIW84_077113"/>
</dbReference>
<protein>
    <submittedName>
        <fullName evidence="1">Uncharacterized protein</fullName>
    </submittedName>
</protein>
<gene>
    <name evidence="1" type="ORF">KIW84_077113</name>
</gene>